<dbReference type="Gene3D" id="1.10.10.10">
    <property type="entry name" value="Winged helix-like DNA-binding domain superfamily/Winged helix DNA-binding domain"/>
    <property type="match status" value="1"/>
</dbReference>
<dbReference type="PANTHER" id="PTHR43080">
    <property type="entry name" value="CBS DOMAIN-CONTAINING PROTEIN CBSX3, MITOCHONDRIAL"/>
    <property type="match status" value="1"/>
</dbReference>
<sequence length="208" mass="23125">MELSERQKSIIEIVKENEPISGDKIAEHLGLTKPTLRSDLAVLTMTGVLDARPKVGYIYSGLNFEPLLHDQLFETKISELMTSSIIVFPKTSILDATTSLFMYDSGSLYVTDENTGDLLGLVSRKDLLRSLLNNQDNELSVAVIMTRMPNIIVATPEMTILEAGSLIMKHEVDSLPVVEEKGSKKVIGKISKTRIMQHFIMMGSERNV</sequence>
<dbReference type="CDD" id="cd04617">
    <property type="entry name" value="CBS_pair_CcpN"/>
    <property type="match status" value="1"/>
</dbReference>
<dbReference type="InterPro" id="IPR013196">
    <property type="entry name" value="HTH_11"/>
</dbReference>
<dbReference type="InterPro" id="IPR000644">
    <property type="entry name" value="CBS_dom"/>
</dbReference>
<feature type="domain" description="CBS" evidence="3">
    <location>
        <begin position="145"/>
        <end position="206"/>
    </location>
</feature>
<proteinExistence type="predicted"/>
<keyword evidence="5" id="KW-1185">Reference proteome</keyword>
<protein>
    <submittedName>
        <fullName evidence="4">Helix-turn-helix transcriptional regulator</fullName>
    </submittedName>
</protein>
<dbReference type="InterPro" id="IPR036388">
    <property type="entry name" value="WH-like_DNA-bd_sf"/>
</dbReference>
<evidence type="ECO:0000313" key="4">
    <source>
        <dbReference type="EMBL" id="QIL47091.1"/>
    </source>
</evidence>
<evidence type="ECO:0000256" key="2">
    <source>
        <dbReference type="PROSITE-ProRule" id="PRU00703"/>
    </source>
</evidence>
<dbReference type="SMART" id="SM00116">
    <property type="entry name" value="CBS"/>
    <property type="match status" value="2"/>
</dbReference>
<dbReference type="Pfam" id="PF08279">
    <property type="entry name" value="HTH_11"/>
    <property type="match status" value="1"/>
</dbReference>
<evidence type="ECO:0000313" key="5">
    <source>
        <dbReference type="Proteomes" id="UP000501747"/>
    </source>
</evidence>
<evidence type="ECO:0000259" key="3">
    <source>
        <dbReference type="PROSITE" id="PS51371"/>
    </source>
</evidence>
<dbReference type="AlphaFoldDB" id="A0A6G8APT9"/>
<dbReference type="InterPro" id="IPR016842">
    <property type="entry name" value="UCP026546_HTH-CBS"/>
</dbReference>
<gene>
    <name evidence="4" type="ORF">G7082_00390</name>
</gene>
<dbReference type="SUPFAM" id="SSF46785">
    <property type="entry name" value="Winged helix' DNA-binding domain"/>
    <property type="match status" value="1"/>
</dbReference>
<dbReference type="PIRSF" id="PIRSF026546">
    <property type="entry name" value="UCP026546_CBS_YqzB"/>
    <property type="match status" value="1"/>
</dbReference>
<dbReference type="PANTHER" id="PTHR43080:SF2">
    <property type="entry name" value="CBS DOMAIN-CONTAINING PROTEIN"/>
    <property type="match status" value="1"/>
</dbReference>
<keyword evidence="1 2" id="KW-0129">CBS domain</keyword>
<dbReference type="InterPro" id="IPR046342">
    <property type="entry name" value="CBS_dom_sf"/>
</dbReference>
<name>A0A6G8APT9_9ENTE</name>
<dbReference type="EMBL" id="CP049887">
    <property type="protein sequence ID" value="QIL47091.1"/>
    <property type="molecule type" value="Genomic_DNA"/>
</dbReference>
<dbReference type="PROSITE" id="PS51371">
    <property type="entry name" value="CBS"/>
    <property type="match status" value="2"/>
</dbReference>
<dbReference type="Gene3D" id="3.10.580.10">
    <property type="entry name" value="CBS-domain"/>
    <property type="match status" value="1"/>
</dbReference>
<dbReference type="RefSeq" id="WP_166033203.1">
    <property type="nucleotide sequence ID" value="NZ_CP049887.1"/>
</dbReference>
<organism evidence="4 5">
    <name type="scientific">Vagococcus hydrophili</name>
    <dbReference type="NCBI Taxonomy" id="2714947"/>
    <lineage>
        <taxon>Bacteria</taxon>
        <taxon>Bacillati</taxon>
        <taxon>Bacillota</taxon>
        <taxon>Bacilli</taxon>
        <taxon>Lactobacillales</taxon>
        <taxon>Enterococcaceae</taxon>
        <taxon>Vagococcus</taxon>
    </lineage>
</organism>
<dbReference type="InterPro" id="IPR036390">
    <property type="entry name" value="WH_DNA-bd_sf"/>
</dbReference>
<accession>A0A6G8APT9</accession>
<dbReference type="SUPFAM" id="SSF54631">
    <property type="entry name" value="CBS-domain pair"/>
    <property type="match status" value="1"/>
</dbReference>
<dbReference type="KEGG" id="vhy:G7082_00390"/>
<dbReference type="Proteomes" id="UP000501747">
    <property type="component" value="Chromosome"/>
</dbReference>
<dbReference type="InterPro" id="IPR051257">
    <property type="entry name" value="Diverse_CBS-Domain"/>
</dbReference>
<dbReference type="Pfam" id="PF00571">
    <property type="entry name" value="CBS"/>
    <property type="match status" value="2"/>
</dbReference>
<feature type="domain" description="CBS" evidence="3">
    <location>
        <begin position="81"/>
        <end position="137"/>
    </location>
</feature>
<evidence type="ECO:0000256" key="1">
    <source>
        <dbReference type="ARBA" id="ARBA00023122"/>
    </source>
</evidence>
<reference evidence="4 5" key="1">
    <citation type="submission" date="2020-03" db="EMBL/GenBank/DDBJ databases">
        <title>Vagococcus sp. nov., isolated from beetles.</title>
        <authorList>
            <person name="Hyun D.-W."/>
            <person name="Bae J.-W."/>
        </authorList>
    </citation>
    <scope>NUCLEOTIDE SEQUENCE [LARGE SCALE GENOMIC DNA]</scope>
    <source>
        <strain evidence="4 5">HDW17B</strain>
    </source>
</reference>